<accession>A0A7X3LUS1</accession>
<evidence type="ECO:0000256" key="5">
    <source>
        <dbReference type="ARBA" id="ARBA00022741"/>
    </source>
</evidence>
<dbReference type="EMBL" id="WUMV01000003">
    <property type="protein sequence ID" value="MXN65487.1"/>
    <property type="molecule type" value="Genomic_DNA"/>
</dbReference>
<dbReference type="PROSITE" id="PS50893">
    <property type="entry name" value="ABC_TRANSPORTER_2"/>
    <property type="match status" value="2"/>
</dbReference>
<evidence type="ECO:0000313" key="9">
    <source>
        <dbReference type="Proteomes" id="UP000433101"/>
    </source>
</evidence>
<evidence type="ECO:0000313" key="8">
    <source>
        <dbReference type="EMBL" id="MXN65487.1"/>
    </source>
</evidence>
<dbReference type="GO" id="GO:0005524">
    <property type="term" value="F:ATP binding"/>
    <property type="evidence" value="ECO:0007669"/>
    <property type="project" value="UniProtKB-KW"/>
</dbReference>
<proteinExistence type="inferred from homology"/>
<keyword evidence="2" id="KW-0813">Transport</keyword>
<dbReference type="InterPro" id="IPR050107">
    <property type="entry name" value="ABC_carbohydrate_import_ATPase"/>
</dbReference>
<evidence type="ECO:0000259" key="7">
    <source>
        <dbReference type="PROSITE" id="PS50893"/>
    </source>
</evidence>
<dbReference type="PROSITE" id="PS00211">
    <property type="entry name" value="ABC_TRANSPORTER_1"/>
    <property type="match status" value="2"/>
</dbReference>
<dbReference type="PANTHER" id="PTHR43790:SF9">
    <property type="entry name" value="GALACTOFURANOSE TRANSPORTER ATP-BINDING PROTEIN YTFR"/>
    <property type="match status" value="1"/>
</dbReference>
<dbReference type="Proteomes" id="UP000433101">
    <property type="component" value="Unassembled WGS sequence"/>
</dbReference>
<evidence type="ECO:0000256" key="1">
    <source>
        <dbReference type="ARBA" id="ARBA00005417"/>
    </source>
</evidence>
<keyword evidence="5" id="KW-0547">Nucleotide-binding</keyword>
<dbReference type="SUPFAM" id="SSF52540">
    <property type="entry name" value="P-loop containing nucleoside triphosphate hydrolases"/>
    <property type="match status" value="2"/>
</dbReference>
<name>A0A7X3LUS1_9HYPH</name>
<comment type="similarity">
    <text evidence="1">Belongs to the ABC transporter superfamily.</text>
</comment>
<sequence length="514" mass="55206">MSDAPAEQAAVLKLTGITKRFGALLANHAINLELYPGEIVALLGENGAGKTTLMNILFGHYVADEGTVQIATADGGLRPLAQGSPQAALKAGIGMVHQHFTLAENLTGIDNILLGTRSLLSPIASKRSARTRLDKIMRESGLTVDLDTRVSRLSVGEQQRIEILKALYRDARVLVLDEPTAVLTPQESENLFQTLRSLADEGLSIVFISHKMAEVLSASDRIAVLRHGELVADLPSELCDRNMLADIMVGRHLEPEARSEVEKGPALLKLSGISTGHGRDALHNVSLQVHGGEIVGLAGVSGNGQGALARIISGLELPRSGSMEIDGRRLKPAPRAVMREGLVRIPEDRHRDGIVGEMTVAENLVIEDVRSRAFQSFGFLDFAAIDKRAGDAIDAYDIRCPGGDAVARLLSGGNIQKIILARTLDKEPKVVLAAQPTRGLDIGATEDVHRRLFEARARGAAILLISEDLDELFQMSDRIAVIHRGKVTLPQETATLNRSQVGLMMAGQESEDAA</sequence>
<dbReference type="CDD" id="cd03215">
    <property type="entry name" value="ABC_Carb_Monos_II"/>
    <property type="match status" value="1"/>
</dbReference>
<dbReference type="CDD" id="cd03216">
    <property type="entry name" value="ABC_Carb_Monos_I"/>
    <property type="match status" value="1"/>
</dbReference>
<dbReference type="InterPro" id="IPR017871">
    <property type="entry name" value="ABC_transporter-like_CS"/>
</dbReference>
<feature type="domain" description="ABC transporter" evidence="7">
    <location>
        <begin position="262"/>
        <end position="509"/>
    </location>
</feature>
<dbReference type="InterPro" id="IPR003593">
    <property type="entry name" value="AAA+_ATPase"/>
</dbReference>
<protein>
    <submittedName>
        <fullName evidence="8">ATP-binding cassette domain-containing protein</fullName>
    </submittedName>
</protein>
<dbReference type="InterPro" id="IPR003439">
    <property type="entry name" value="ABC_transporter-like_ATP-bd"/>
</dbReference>
<dbReference type="SMART" id="SM00382">
    <property type="entry name" value="AAA"/>
    <property type="match status" value="2"/>
</dbReference>
<dbReference type="Pfam" id="PF00005">
    <property type="entry name" value="ABC_tran"/>
    <property type="match status" value="2"/>
</dbReference>
<comment type="caution">
    <text evidence="8">The sequence shown here is derived from an EMBL/GenBank/DDBJ whole genome shotgun (WGS) entry which is preliminary data.</text>
</comment>
<keyword evidence="6 8" id="KW-0067">ATP-binding</keyword>
<feature type="domain" description="ABC transporter" evidence="7">
    <location>
        <begin position="12"/>
        <end position="252"/>
    </location>
</feature>
<keyword evidence="3" id="KW-0762">Sugar transport</keyword>
<evidence type="ECO:0000256" key="6">
    <source>
        <dbReference type="ARBA" id="ARBA00022840"/>
    </source>
</evidence>
<gene>
    <name evidence="8" type="ORF">GR183_11295</name>
</gene>
<dbReference type="AlphaFoldDB" id="A0A7X3LUS1"/>
<dbReference type="RefSeq" id="WP_160775662.1">
    <property type="nucleotide sequence ID" value="NZ_WUMV01000003.1"/>
</dbReference>
<keyword evidence="9" id="KW-1185">Reference proteome</keyword>
<reference evidence="8 9" key="1">
    <citation type="submission" date="2019-12" db="EMBL/GenBank/DDBJ databases">
        <authorList>
            <person name="Li M."/>
        </authorList>
    </citation>
    <scope>NUCLEOTIDE SEQUENCE [LARGE SCALE GENOMIC DNA]</scope>
    <source>
        <strain evidence="8 9">GBMRC 2046</strain>
    </source>
</reference>
<organism evidence="8 9">
    <name type="scientific">Stappia sediminis</name>
    <dbReference type="NCBI Taxonomy" id="2692190"/>
    <lineage>
        <taxon>Bacteria</taxon>
        <taxon>Pseudomonadati</taxon>
        <taxon>Pseudomonadota</taxon>
        <taxon>Alphaproteobacteria</taxon>
        <taxon>Hyphomicrobiales</taxon>
        <taxon>Stappiaceae</taxon>
        <taxon>Stappia</taxon>
    </lineage>
</organism>
<dbReference type="Gene3D" id="3.40.50.300">
    <property type="entry name" value="P-loop containing nucleotide triphosphate hydrolases"/>
    <property type="match status" value="2"/>
</dbReference>
<keyword evidence="4" id="KW-0677">Repeat</keyword>
<dbReference type="GO" id="GO:0016887">
    <property type="term" value="F:ATP hydrolysis activity"/>
    <property type="evidence" value="ECO:0007669"/>
    <property type="project" value="InterPro"/>
</dbReference>
<evidence type="ECO:0000256" key="4">
    <source>
        <dbReference type="ARBA" id="ARBA00022737"/>
    </source>
</evidence>
<evidence type="ECO:0000256" key="2">
    <source>
        <dbReference type="ARBA" id="ARBA00022448"/>
    </source>
</evidence>
<evidence type="ECO:0000256" key="3">
    <source>
        <dbReference type="ARBA" id="ARBA00022597"/>
    </source>
</evidence>
<dbReference type="PANTHER" id="PTHR43790">
    <property type="entry name" value="CARBOHYDRATE TRANSPORT ATP-BINDING PROTEIN MG119-RELATED"/>
    <property type="match status" value="1"/>
</dbReference>
<dbReference type="InterPro" id="IPR027417">
    <property type="entry name" value="P-loop_NTPase"/>
</dbReference>